<dbReference type="EMBL" id="BAAANT010000055">
    <property type="protein sequence ID" value="GAA2156892.1"/>
    <property type="molecule type" value="Genomic_DNA"/>
</dbReference>
<name>A0ABN3A9M8_9ACTN</name>
<sequence length="410" mass="43737">MTVVIQTQVPATTAADEPLLSYALITTPSPLKASPENPQVPEEIGEVVISVSRQDRVPADVEWIRVEVPAGTMSPDLATDLNKISPRISLPGWTVRLDSAAKEFVCAPTGSHAPIGPDTGFTIQLSDIPINRKVGTAPVTVTESSRTGNAAFKERETVFQVGKFPADFYLRNFLCEPSIIDNGGDVKLTWERSANATYELLYPGCDRDVTNRTSLDIEGIKSDTTFYLRATTGDPTNPVIRILSAQVTVLKPDLVVGNLTVTGDLRAGQILSPGGVPMLNLSLGLVQIQSIVKADNGLIVGDYGLRVDKIWTNQADAVTVEKLRTNEIQGTGEAVNIKTDLRVGQISSPGGVPMLNLDAGFLQIQSHVVAGEGLVVNGYGLRVDNIKKSQGEQVNVSGGLTVDGRSVIVS</sequence>
<comment type="caution">
    <text evidence="1">The sequence shown here is derived from an EMBL/GenBank/DDBJ whole genome shotgun (WGS) entry which is preliminary data.</text>
</comment>
<evidence type="ECO:0000313" key="2">
    <source>
        <dbReference type="Proteomes" id="UP001422759"/>
    </source>
</evidence>
<organism evidence="1 2">
    <name type="scientific">Kitasatospora kazusensis</name>
    <dbReference type="NCBI Taxonomy" id="407974"/>
    <lineage>
        <taxon>Bacteria</taxon>
        <taxon>Bacillati</taxon>
        <taxon>Actinomycetota</taxon>
        <taxon>Actinomycetes</taxon>
        <taxon>Kitasatosporales</taxon>
        <taxon>Streptomycetaceae</taxon>
        <taxon>Kitasatospora</taxon>
    </lineage>
</organism>
<evidence type="ECO:0000313" key="1">
    <source>
        <dbReference type="EMBL" id="GAA2156892.1"/>
    </source>
</evidence>
<accession>A0ABN3A9M8</accession>
<proteinExistence type="predicted"/>
<evidence type="ECO:0008006" key="3">
    <source>
        <dbReference type="Google" id="ProtNLM"/>
    </source>
</evidence>
<dbReference type="RefSeq" id="WP_344469058.1">
    <property type="nucleotide sequence ID" value="NZ_BAAANT010000055.1"/>
</dbReference>
<protein>
    <recommendedName>
        <fullName evidence="3">Fibronectin type-III domain-containing protein</fullName>
    </recommendedName>
</protein>
<reference evidence="1 2" key="1">
    <citation type="journal article" date="2019" name="Int. J. Syst. Evol. Microbiol.">
        <title>The Global Catalogue of Microorganisms (GCM) 10K type strain sequencing project: providing services to taxonomists for standard genome sequencing and annotation.</title>
        <authorList>
            <consortium name="The Broad Institute Genomics Platform"/>
            <consortium name="The Broad Institute Genome Sequencing Center for Infectious Disease"/>
            <person name="Wu L."/>
            <person name="Ma J."/>
        </authorList>
    </citation>
    <scope>NUCLEOTIDE SEQUENCE [LARGE SCALE GENOMIC DNA]</scope>
    <source>
        <strain evidence="1 2">JCM 14560</strain>
    </source>
</reference>
<gene>
    <name evidence="1" type="ORF">GCM10009760_58370</name>
</gene>
<keyword evidence="2" id="KW-1185">Reference proteome</keyword>
<dbReference type="Proteomes" id="UP001422759">
    <property type="component" value="Unassembled WGS sequence"/>
</dbReference>